<reference evidence="1" key="2">
    <citation type="submission" date="2018-05" db="EMBL/GenBank/DDBJ databases">
        <title>OmerRS3 (Oryza meridionalis Reference Sequence Version 3).</title>
        <authorList>
            <person name="Zhang J."/>
            <person name="Kudrna D."/>
            <person name="Lee S."/>
            <person name="Talag J."/>
            <person name="Welchert J."/>
            <person name="Wing R.A."/>
        </authorList>
    </citation>
    <scope>NUCLEOTIDE SEQUENCE [LARGE SCALE GENOMIC DNA]</scope>
    <source>
        <strain evidence="1">cv. OR44</strain>
    </source>
</reference>
<dbReference type="Proteomes" id="UP000008021">
    <property type="component" value="Chromosome 9"/>
</dbReference>
<accession>A0A0E0ER09</accession>
<organism evidence="1">
    <name type="scientific">Oryza meridionalis</name>
    <dbReference type="NCBI Taxonomy" id="40149"/>
    <lineage>
        <taxon>Eukaryota</taxon>
        <taxon>Viridiplantae</taxon>
        <taxon>Streptophyta</taxon>
        <taxon>Embryophyta</taxon>
        <taxon>Tracheophyta</taxon>
        <taxon>Spermatophyta</taxon>
        <taxon>Magnoliopsida</taxon>
        <taxon>Liliopsida</taxon>
        <taxon>Poales</taxon>
        <taxon>Poaceae</taxon>
        <taxon>BOP clade</taxon>
        <taxon>Oryzoideae</taxon>
        <taxon>Oryzeae</taxon>
        <taxon>Oryzinae</taxon>
        <taxon>Oryza</taxon>
    </lineage>
</organism>
<dbReference type="EnsemblPlants" id="OMERI09G05100.3">
    <property type="protein sequence ID" value="OMERI09G05100.3"/>
    <property type="gene ID" value="OMERI09G05100"/>
</dbReference>
<name>A0A0E0ER09_9ORYZ</name>
<keyword evidence="2" id="KW-1185">Reference proteome</keyword>
<dbReference type="AlphaFoldDB" id="A0A0E0ER09"/>
<proteinExistence type="predicted"/>
<evidence type="ECO:0000313" key="2">
    <source>
        <dbReference type="Proteomes" id="UP000008021"/>
    </source>
</evidence>
<dbReference type="HOGENOM" id="CLU_2675127_0_0_1"/>
<protein>
    <submittedName>
        <fullName evidence="1">Uncharacterized protein</fullName>
    </submittedName>
</protein>
<evidence type="ECO:0000313" key="1">
    <source>
        <dbReference type="EnsemblPlants" id="OMERI09G05100.3"/>
    </source>
</evidence>
<reference evidence="1" key="1">
    <citation type="submission" date="2015-04" db="UniProtKB">
        <authorList>
            <consortium name="EnsemblPlants"/>
        </authorList>
    </citation>
    <scope>IDENTIFICATION</scope>
</reference>
<dbReference type="Gramene" id="OMERI09G05100.3">
    <property type="protein sequence ID" value="OMERI09G05100.3"/>
    <property type="gene ID" value="OMERI09G05100"/>
</dbReference>
<sequence length="91" mass="10176">MVQAILMLRRLGAVLRPIAPVRPAAAHLVGDRSCRLLAGREWIFAVYEVSIEPFQEPESGPVLNKNGDGVYLGWDAKFQEQWTHDKATSET</sequence>